<keyword evidence="8" id="KW-1185">Reference proteome</keyword>
<keyword evidence="3" id="KW-0378">Hydrolase</keyword>
<proteinExistence type="predicted"/>
<evidence type="ECO:0000256" key="4">
    <source>
        <dbReference type="ARBA" id="ARBA00022833"/>
    </source>
</evidence>
<dbReference type="PANTHER" id="PTHR15162:SF7">
    <property type="entry name" value="SUCCINYLGLUTAMATE DESUCCINYLASE"/>
    <property type="match status" value="1"/>
</dbReference>
<reference evidence="7 8" key="1">
    <citation type="submission" date="2024-03" db="EMBL/GenBank/DDBJ databases">
        <title>Novel species of the genus Variovorax.</title>
        <authorList>
            <person name="Liu Q."/>
            <person name="Xin Y.-H."/>
        </authorList>
    </citation>
    <scope>NUCLEOTIDE SEQUENCE [LARGE SCALE GENOMIC DNA]</scope>
    <source>
        <strain evidence="7 8">KACC 18501</strain>
    </source>
</reference>
<evidence type="ECO:0000259" key="6">
    <source>
        <dbReference type="Pfam" id="PF24827"/>
    </source>
</evidence>
<dbReference type="Proteomes" id="UP001363010">
    <property type="component" value="Unassembled WGS sequence"/>
</dbReference>
<dbReference type="PANTHER" id="PTHR15162">
    <property type="entry name" value="ASPARTOACYLASE"/>
    <property type="match status" value="1"/>
</dbReference>
<evidence type="ECO:0000313" key="8">
    <source>
        <dbReference type="Proteomes" id="UP001363010"/>
    </source>
</evidence>
<protein>
    <submittedName>
        <fullName evidence="7">Succinylglutamate desuccinylase/aspartoacylase family protein</fullName>
    </submittedName>
</protein>
<comment type="cofactor">
    <cofactor evidence="1">
        <name>Zn(2+)</name>
        <dbReference type="ChEBI" id="CHEBI:29105"/>
    </cofactor>
</comment>
<feature type="domain" description="Succinylglutamate desuccinylase/Aspartoacylase catalytic" evidence="6">
    <location>
        <begin position="46"/>
        <end position="149"/>
    </location>
</feature>
<sequence>MPTSPDTDPLVSDTDSLVSDTDSLVSDTDPLVSDTLRIHGFAAVEPGPRLIVMGGVHGDETCGTVGIERMRAELDEGSVQLRCGTLTMVPVANPLARRLLRREGERNLNRLFQPTPEGETPADYEARLTDVLCPLLDQHDVLLDLHSFQSAGDAFAMIGPRNNDGTLEPFSRAVEEGQLALHLGTSRVVEGWLDIYAAGLAQRNPGETIDEAALAFGWGTNEYMRSRGGYGVTLECGQHEDPAAPEVAYQAIHAALRLLGMVSEPAPERAPPELLRLVSVTDRDDDEDQFAREWATFDPVAAGETIGMRADGTVLKSDRDGFIVFPNSEAQAGTEWFYFAVKSDRAL</sequence>
<dbReference type="InterPro" id="IPR055438">
    <property type="entry name" value="AstE_AspA_cat"/>
</dbReference>
<evidence type="ECO:0000256" key="3">
    <source>
        <dbReference type="ARBA" id="ARBA00022801"/>
    </source>
</evidence>
<dbReference type="SUPFAM" id="SSF53187">
    <property type="entry name" value="Zn-dependent exopeptidases"/>
    <property type="match status" value="1"/>
</dbReference>
<dbReference type="Gene3D" id="3.40.630.10">
    <property type="entry name" value="Zn peptidases"/>
    <property type="match status" value="1"/>
</dbReference>
<evidence type="ECO:0000313" key="7">
    <source>
        <dbReference type="EMBL" id="MEJ8825599.1"/>
    </source>
</evidence>
<keyword evidence="2" id="KW-0479">Metal-binding</keyword>
<dbReference type="RefSeq" id="WP_340366631.1">
    <property type="nucleotide sequence ID" value="NZ_JBBKZV010000024.1"/>
</dbReference>
<organism evidence="7 8">
    <name type="scientific">Variovorax humicola</name>
    <dbReference type="NCBI Taxonomy" id="1769758"/>
    <lineage>
        <taxon>Bacteria</taxon>
        <taxon>Pseudomonadati</taxon>
        <taxon>Pseudomonadota</taxon>
        <taxon>Betaproteobacteria</taxon>
        <taxon>Burkholderiales</taxon>
        <taxon>Comamonadaceae</taxon>
        <taxon>Variovorax</taxon>
    </lineage>
</organism>
<gene>
    <name evidence="7" type="ORF">WKW80_26830</name>
</gene>
<accession>A0ABU8W6C5</accession>
<evidence type="ECO:0000256" key="2">
    <source>
        <dbReference type="ARBA" id="ARBA00022723"/>
    </source>
</evidence>
<feature type="compositionally biased region" description="Low complexity" evidence="5">
    <location>
        <begin position="10"/>
        <end position="25"/>
    </location>
</feature>
<evidence type="ECO:0000256" key="5">
    <source>
        <dbReference type="SAM" id="MobiDB-lite"/>
    </source>
</evidence>
<name>A0ABU8W6C5_9BURK</name>
<dbReference type="Pfam" id="PF24827">
    <property type="entry name" value="AstE_AspA_cat"/>
    <property type="match status" value="1"/>
</dbReference>
<comment type="caution">
    <text evidence="7">The sequence shown here is derived from an EMBL/GenBank/DDBJ whole genome shotgun (WGS) entry which is preliminary data.</text>
</comment>
<evidence type="ECO:0000256" key="1">
    <source>
        <dbReference type="ARBA" id="ARBA00001947"/>
    </source>
</evidence>
<keyword evidence="4" id="KW-0862">Zinc</keyword>
<dbReference type="InterPro" id="IPR050178">
    <property type="entry name" value="AspA/AstE_fam"/>
</dbReference>
<dbReference type="EMBL" id="JBBKZV010000024">
    <property type="protein sequence ID" value="MEJ8825599.1"/>
    <property type="molecule type" value="Genomic_DNA"/>
</dbReference>
<feature type="region of interest" description="Disordered" evidence="5">
    <location>
        <begin position="1"/>
        <end position="25"/>
    </location>
</feature>